<dbReference type="GO" id="GO:0046872">
    <property type="term" value="F:metal ion binding"/>
    <property type="evidence" value="ECO:0007669"/>
    <property type="project" value="UniProtKB-KW"/>
</dbReference>
<keyword evidence="1 4" id="KW-0349">Heme</keyword>
<dbReference type="InterPro" id="IPR051459">
    <property type="entry name" value="Cytochrome_c-type_DH"/>
</dbReference>
<dbReference type="RefSeq" id="WP_101535718.1">
    <property type="nucleotide sequence ID" value="NZ_JBFHIU010000086.1"/>
</dbReference>
<dbReference type="PANTHER" id="PTHR35008:SF8">
    <property type="entry name" value="ALCOHOL DEHYDROGENASE CYTOCHROME C SUBUNIT"/>
    <property type="match status" value="1"/>
</dbReference>
<evidence type="ECO:0000256" key="5">
    <source>
        <dbReference type="SAM" id="Phobius"/>
    </source>
</evidence>
<keyword evidence="3 4" id="KW-0408">Iron</keyword>
<dbReference type="EMBL" id="PKUQ01000055">
    <property type="protein sequence ID" value="PLW74820.1"/>
    <property type="molecule type" value="Genomic_DNA"/>
</dbReference>
<evidence type="ECO:0000256" key="4">
    <source>
        <dbReference type="PROSITE-ProRule" id="PRU00433"/>
    </source>
</evidence>
<organism evidence="7 8">
    <name type="scientific">Cohaesibacter celericrescens</name>
    <dbReference type="NCBI Taxonomy" id="2067669"/>
    <lineage>
        <taxon>Bacteria</taxon>
        <taxon>Pseudomonadati</taxon>
        <taxon>Pseudomonadota</taxon>
        <taxon>Alphaproteobacteria</taxon>
        <taxon>Hyphomicrobiales</taxon>
        <taxon>Cohaesibacteraceae</taxon>
    </lineage>
</organism>
<feature type="transmembrane region" description="Helical" evidence="5">
    <location>
        <begin position="6"/>
        <end position="23"/>
    </location>
</feature>
<proteinExistence type="predicted"/>
<dbReference type="OrthoDB" id="9779283at2"/>
<dbReference type="GO" id="GO:0009055">
    <property type="term" value="F:electron transfer activity"/>
    <property type="evidence" value="ECO:0007669"/>
    <property type="project" value="InterPro"/>
</dbReference>
<dbReference type="SUPFAM" id="SSF46626">
    <property type="entry name" value="Cytochrome c"/>
    <property type="match status" value="1"/>
</dbReference>
<dbReference type="Gene3D" id="1.10.760.10">
    <property type="entry name" value="Cytochrome c-like domain"/>
    <property type="match status" value="1"/>
</dbReference>
<gene>
    <name evidence="7" type="ORF">C0081_21085</name>
</gene>
<evidence type="ECO:0000259" key="6">
    <source>
        <dbReference type="PROSITE" id="PS51007"/>
    </source>
</evidence>
<evidence type="ECO:0000256" key="1">
    <source>
        <dbReference type="ARBA" id="ARBA00022617"/>
    </source>
</evidence>
<dbReference type="PROSITE" id="PS51007">
    <property type="entry name" value="CYTC"/>
    <property type="match status" value="1"/>
</dbReference>
<comment type="caution">
    <text evidence="7">The sequence shown here is derived from an EMBL/GenBank/DDBJ whole genome shotgun (WGS) entry which is preliminary data.</text>
</comment>
<dbReference type="GO" id="GO:0020037">
    <property type="term" value="F:heme binding"/>
    <property type="evidence" value="ECO:0007669"/>
    <property type="project" value="InterPro"/>
</dbReference>
<dbReference type="PANTHER" id="PTHR35008">
    <property type="entry name" value="BLL4482 PROTEIN-RELATED"/>
    <property type="match status" value="1"/>
</dbReference>
<keyword evidence="5" id="KW-0812">Transmembrane</keyword>
<dbReference type="Pfam" id="PF00034">
    <property type="entry name" value="Cytochrom_C"/>
    <property type="match status" value="1"/>
</dbReference>
<reference evidence="7 8" key="1">
    <citation type="submission" date="2018-01" db="EMBL/GenBank/DDBJ databases">
        <title>The draft genome sequence of Cohaesibacter sp. H1304.</title>
        <authorList>
            <person name="Wang N.-N."/>
            <person name="Du Z.-J."/>
        </authorList>
    </citation>
    <scope>NUCLEOTIDE SEQUENCE [LARGE SCALE GENOMIC DNA]</scope>
    <source>
        <strain evidence="7 8">H1304</strain>
    </source>
</reference>
<dbReference type="Proteomes" id="UP000234881">
    <property type="component" value="Unassembled WGS sequence"/>
</dbReference>
<sequence length="144" mass="15847">MKKKSWTPYILVAVLAAGGFVLYSKNNQNSGESNTKTVEITVPKLSAVGAEGRDLFNTNCSACHGEDGKGSEVGPPLIHNIYNPGHHADISFYLAVANGVRQHHWPYGNMPPLTDVPKEQVKSIIQYVRETQQANGINYKKHNM</sequence>
<evidence type="ECO:0000256" key="3">
    <source>
        <dbReference type="ARBA" id="ARBA00023004"/>
    </source>
</evidence>
<evidence type="ECO:0000313" key="8">
    <source>
        <dbReference type="Proteomes" id="UP000234881"/>
    </source>
</evidence>
<dbReference type="InterPro" id="IPR036909">
    <property type="entry name" value="Cyt_c-like_dom_sf"/>
</dbReference>
<protein>
    <submittedName>
        <fullName evidence="7">Cytochrome C</fullName>
    </submittedName>
</protein>
<keyword evidence="2 4" id="KW-0479">Metal-binding</keyword>
<evidence type="ECO:0000313" key="7">
    <source>
        <dbReference type="EMBL" id="PLW74820.1"/>
    </source>
</evidence>
<name>A0A2N5XK54_9HYPH</name>
<accession>A0A2N5XK54</accession>
<dbReference type="AlphaFoldDB" id="A0A2N5XK54"/>
<keyword evidence="8" id="KW-1185">Reference proteome</keyword>
<keyword evidence="5" id="KW-1133">Transmembrane helix</keyword>
<dbReference type="InterPro" id="IPR009056">
    <property type="entry name" value="Cyt_c-like_dom"/>
</dbReference>
<keyword evidence="5" id="KW-0472">Membrane</keyword>
<evidence type="ECO:0000256" key="2">
    <source>
        <dbReference type="ARBA" id="ARBA00022723"/>
    </source>
</evidence>
<feature type="domain" description="Cytochrome c" evidence="6">
    <location>
        <begin position="47"/>
        <end position="132"/>
    </location>
</feature>